<feature type="chain" id="PRO_5041312333" description="Ionotropic glutamate receptor C-terminal domain-containing protein" evidence="20">
    <location>
        <begin position="20"/>
        <end position="945"/>
    </location>
</feature>
<evidence type="ECO:0000256" key="6">
    <source>
        <dbReference type="ARBA" id="ARBA00022989"/>
    </source>
</evidence>
<feature type="site" description="Interaction with the cone snail toxin Con-ikot-ikot" evidence="17">
    <location>
        <position position="715"/>
    </location>
</feature>
<evidence type="ECO:0000256" key="15">
    <source>
        <dbReference type="ARBA" id="ARBA00034100"/>
    </source>
</evidence>
<evidence type="ECO:0000256" key="16">
    <source>
        <dbReference type="PIRSR" id="PIRSR601508-1"/>
    </source>
</evidence>
<dbReference type="GO" id="GO:0015276">
    <property type="term" value="F:ligand-gated monoatomic ion channel activity"/>
    <property type="evidence" value="ECO:0007669"/>
    <property type="project" value="InterPro"/>
</dbReference>
<feature type="binding site" evidence="16">
    <location>
        <position position="528"/>
    </location>
    <ligand>
        <name>L-glutamate</name>
        <dbReference type="ChEBI" id="CHEBI:29985"/>
    </ligand>
</feature>
<dbReference type="Pfam" id="PF00060">
    <property type="entry name" value="Lig_chan"/>
    <property type="match status" value="1"/>
</dbReference>
<dbReference type="AlphaFoldDB" id="A0AA36HC56"/>
<evidence type="ECO:0000256" key="19">
    <source>
        <dbReference type="SAM" id="Phobius"/>
    </source>
</evidence>
<evidence type="ECO:0000256" key="3">
    <source>
        <dbReference type="ARBA" id="ARBA00022448"/>
    </source>
</evidence>
<feature type="disulfide bond" evidence="18">
    <location>
        <begin position="765"/>
        <end position="821"/>
    </location>
</feature>
<dbReference type="InterPro" id="IPR015683">
    <property type="entry name" value="Ionotropic_Glu_rcpt"/>
</dbReference>
<dbReference type="Proteomes" id="UP001176961">
    <property type="component" value="Unassembled WGS sequence"/>
</dbReference>
<keyword evidence="13" id="KW-1071">Ligand-gated ion channel</keyword>
<keyword evidence="12" id="KW-0628">Postsynaptic cell membrane</keyword>
<feature type="signal peptide" evidence="20">
    <location>
        <begin position="1"/>
        <end position="19"/>
    </location>
</feature>
<evidence type="ECO:0000256" key="7">
    <source>
        <dbReference type="ARBA" id="ARBA00023018"/>
    </source>
</evidence>
<evidence type="ECO:0000256" key="18">
    <source>
        <dbReference type="PIRSR" id="PIRSR601508-3"/>
    </source>
</evidence>
<dbReference type="Gene3D" id="3.40.50.2300">
    <property type="match status" value="1"/>
</dbReference>
<comment type="similarity">
    <text evidence="2">Belongs to the glutamate-gated ion channel (TC 1.A.10.1) family.</text>
</comment>
<comment type="subcellular location">
    <subcellularLocation>
        <location evidence="1">Cell membrane</location>
        <topology evidence="1">Multi-pass membrane protein</topology>
    </subcellularLocation>
    <subcellularLocation>
        <location evidence="15">Postsynaptic cell membrane</location>
    </subcellularLocation>
</comment>
<feature type="binding site" evidence="16">
    <location>
        <position position="753"/>
    </location>
    <ligand>
        <name>L-glutamate</name>
        <dbReference type="ChEBI" id="CHEBI:29985"/>
    </ligand>
</feature>
<evidence type="ECO:0000256" key="8">
    <source>
        <dbReference type="ARBA" id="ARBA00023065"/>
    </source>
</evidence>
<keyword evidence="9 19" id="KW-0472">Membrane</keyword>
<dbReference type="SUPFAM" id="SSF53850">
    <property type="entry name" value="Periplasmic binding protein-like II"/>
    <property type="match status" value="1"/>
</dbReference>
<evidence type="ECO:0000313" key="23">
    <source>
        <dbReference type="Proteomes" id="UP001176961"/>
    </source>
</evidence>
<keyword evidence="11" id="KW-0325">Glycoprotein</keyword>
<evidence type="ECO:0000313" key="22">
    <source>
        <dbReference type="EMBL" id="CAJ0607530.1"/>
    </source>
</evidence>
<evidence type="ECO:0000256" key="14">
    <source>
        <dbReference type="ARBA" id="ARBA00023303"/>
    </source>
</evidence>
<dbReference type="InterPro" id="IPR019594">
    <property type="entry name" value="Glu/Gly-bd"/>
</dbReference>
<feature type="site" description="Crucial to convey clamshell closure to channel opening" evidence="17">
    <location>
        <position position="685"/>
    </location>
</feature>
<dbReference type="FunFam" id="3.40.190.10:FF:000010">
    <property type="entry name" value="glutamate receptor ionotropic, NMDA 1 isoform X1"/>
    <property type="match status" value="1"/>
</dbReference>
<dbReference type="PANTHER" id="PTHR18966">
    <property type="entry name" value="IONOTROPIC GLUTAMATE RECEPTOR"/>
    <property type="match status" value="1"/>
</dbReference>
<name>A0AA36HC56_CYLNA</name>
<evidence type="ECO:0000256" key="13">
    <source>
        <dbReference type="ARBA" id="ARBA00023286"/>
    </source>
</evidence>
<dbReference type="GO" id="GO:0045211">
    <property type="term" value="C:postsynaptic membrane"/>
    <property type="evidence" value="ECO:0007669"/>
    <property type="project" value="UniProtKB-SubCell"/>
</dbReference>
<dbReference type="SMART" id="SM00079">
    <property type="entry name" value="PBPe"/>
    <property type="match status" value="1"/>
</dbReference>
<feature type="transmembrane region" description="Helical" evidence="19">
    <location>
        <begin position="572"/>
        <end position="592"/>
    </location>
</feature>
<organism evidence="22 23">
    <name type="scientific">Cylicocyclus nassatus</name>
    <name type="common">Nematode worm</name>
    <dbReference type="NCBI Taxonomy" id="53992"/>
    <lineage>
        <taxon>Eukaryota</taxon>
        <taxon>Metazoa</taxon>
        <taxon>Ecdysozoa</taxon>
        <taxon>Nematoda</taxon>
        <taxon>Chromadorea</taxon>
        <taxon>Rhabditida</taxon>
        <taxon>Rhabditina</taxon>
        <taxon>Rhabditomorpha</taxon>
        <taxon>Strongyloidea</taxon>
        <taxon>Strongylidae</taxon>
        <taxon>Cylicocyclus</taxon>
    </lineage>
</organism>
<keyword evidence="6 19" id="KW-1133">Transmembrane helix</keyword>
<keyword evidence="10" id="KW-0675">Receptor</keyword>
<evidence type="ECO:0000259" key="21">
    <source>
        <dbReference type="SMART" id="SM00079"/>
    </source>
</evidence>
<keyword evidence="18" id="KW-1015">Disulfide bond</keyword>
<dbReference type="PRINTS" id="PR00177">
    <property type="entry name" value="NMDARECEPTOR"/>
</dbReference>
<dbReference type="InterPro" id="IPR028082">
    <property type="entry name" value="Peripla_BP_I"/>
</dbReference>
<protein>
    <recommendedName>
        <fullName evidence="21">Ionotropic glutamate receptor C-terminal domain-containing protein</fullName>
    </recommendedName>
</protein>
<feature type="transmembrane region" description="Helical" evidence="19">
    <location>
        <begin position="652"/>
        <end position="678"/>
    </location>
</feature>
<reference evidence="22" key="1">
    <citation type="submission" date="2023-07" db="EMBL/GenBank/DDBJ databases">
        <authorList>
            <consortium name="CYATHOMIX"/>
        </authorList>
    </citation>
    <scope>NUCLEOTIDE SEQUENCE</scope>
    <source>
        <strain evidence="22">N/A</strain>
    </source>
</reference>
<evidence type="ECO:0000256" key="11">
    <source>
        <dbReference type="ARBA" id="ARBA00023180"/>
    </source>
</evidence>
<keyword evidence="3" id="KW-0813">Transport</keyword>
<keyword evidence="8" id="KW-0406">Ion transport</keyword>
<evidence type="ECO:0000256" key="12">
    <source>
        <dbReference type="ARBA" id="ARBA00023257"/>
    </source>
</evidence>
<gene>
    <name evidence="22" type="ORF">CYNAS_LOCUS19513</name>
</gene>
<dbReference type="SUPFAM" id="SSF53822">
    <property type="entry name" value="Periplasmic binding protein-like I"/>
    <property type="match status" value="1"/>
</dbReference>
<comment type="caution">
    <text evidence="22">The sequence shown here is derived from an EMBL/GenBank/DDBJ whole genome shotgun (WGS) entry which is preliminary data.</text>
</comment>
<dbReference type="EMBL" id="CATQJL010000316">
    <property type="protein sequence ID" value="CAJ0607530.1"/>
    <property type="molecule type" value="Genomic_DNA"/>
</dbReference>
<keyword evidence="14" id="KW-0407">Ion channel</keyword>
<feature type="transmembrane region" description="Helical" evidence="19">
    <location>
        <begin position="840"/>
        <end position="861"/>
    </location>
</feature>
<keyword evidence="5 19" id="KW-0812">Transmembrane</keyword>
<keyword evidence="7" id="KW-0770">Synapse</keyword>
<evidence type="ECO:0000256" key="2">
    <source>
        <dbReference type="ARBA" id="ARBA00008685"/>
    </source>
</evidence>
<evidence type="ECO:0000256" key="9">
    <source>
        <dbReference type="ARBA" id="ARBA00023136"/>
    </source>
</evidence>
<keyword evidence="4" id="KW-1003">Cell membrane</keyword>
<evidence type="ECO:0000256" key="17">
    <source>
        <dbReference type="PIRSR" id="PIRSR601508-2"/>
    </source>
</evidence>
<proteinExistence type="inferred from homology"/>
<dbReference type="InterPro" id="IPR001508">
    <property type="entry name" value="Iono_Glu_rcpt_met"/>
</dbReference>
<evidence type="ECO:0000256" key="10">
    <source>
        <dbReference type="ARBA" id="ARBA00023170"/>
    </source>
</evidence>
<keyword evidence="20" id="KW-0732">Signal</keyword>
<accession>A0AA36HC56</accession>
<evidence type="ECO:0000256" key="1">
    <source>
        <dbReference type="ARBA" id="ARBA00004651"/>
    </source>
</evidence>
<dbReference type="Pfam" id="PF10613">
    <property type="entry name" value="Lig_chan-Glu_bd"/>
    <property type="match status" value="1"/>
</dbReference>
<dbReference type="Gene3D" id="3.40.190.10">
    <property type="entry name" value="Periplasmic binding protein-like II"/>
    <property type="match status" value="3"/>
</dbReference>
<dbReference type="InterPro" id="IPR001828">
    <property type="entry name" value="ANF_lig-bd_rcpt"/>
</dbReference>
<evidence type="ECO:0000256" key="5">
    <source>
        <dbReference type="ARBA" id="ARBA00022692"/>
    </source>
</evidence>
<feature type="domain" description="Ionotropic glutamate receptor C-terminal" evidence="21">
    <location>
        <begin position="439"/>
        <end position="816"/>
    </location>
</feature>
<sequence>MIIQALWAALLLLTHLNNAKNTLKIAVLIFGEHNFEDHVHSVKTAYWEIFESATTQLGNYTILAEYIDGGVLRNKPSANRLELTDEVVCDQVINRSIAVVIYAPSLNRETQPEYLSRVSSAAYALGFYGIPTVGVMVRESEFSKKKIYPIFVRPTPSYADESFVFLNLLRRLDYRQVVVVSVKGDRNGEQFVELFERKRKKYKIHVQSYIELEVNSSLNASLAAGFEEVTSNIVVLYATKPHASLIFTAAEVAEKRKVWIVNEDASKASNIPDGAIASRLSQTPLSALRNSFASIKSGLKFLDSLDEPIHPPSGCEKDGSNVKWLTDHGPEFYRAICSTSTSKITFNDQCERVSVDYDILNFNEGYKEVGVLHGSDLKLAEESIHWAGGGRKPLEITLPKHLRVVTINDPPFVYVTPIISLAECKNLGTVLVELGPADAIHVPGPWYPCPRYTVNYTYHYCCAGYAIDLLSNISLPEPNTTIDTSFTFSLHLNDSYGAVTLGEKGYVLSGALGELDSDQADIAIGGMTINPEREKYIDFSEPWLYHGIRILEKSIPRDSPMQSFLQPLKSSLWTSLLISVIMVGLVIFCLDLKSPFDRFYKMDQSRMAPDDPFLKEVENDRVNFGEAMWFVWGVLLNSGVSEKTPRSCAARVLGIVWCGFCMIMVASYTANLAAFLVLDQPEKGLTGITDPRLRNPSANYSFGTVLNSNVYQYFKRHVELSTMFRKMEAHNMEKVSDAIAALLNGSLDAFIWDSMRLDFEASRHCDLRARGALFGRSAYGVGLQKNSPWTPHITSAVLRMAESGIMEMLDAKWIDNNEAKCVADTHKSPARLSLWNMRDVFILVTGGVAAGAFFSTIEVVYGRRKARKGRERALAARYVKKWRMIASGGRLPTRYNLARPVIRRGFAGLESCTLTDIKKRELARSKQKTLILVDTQWHCFAVGVE</sequence>
<feature type="binding site" evidence="16">
    <location>
        <position position="533"/>
    </location>
    <ligand>
        <name>L-glutamate</name>
        <dbReference type="ChEBI" id="CHEBI:29985"/>
    </ligand>
</feature>
<dbReference type="Pfam" id="PF01094">
    <property type="entry name" value="ANF_receptor"/>
    <property type="match status" value="1"/>
</dbReference>
<evidence type="ECO:0000256" key="4">
    <source>
        <dbReference type="ARBA" id="ARBA00022475"/>
    </source>
</evidence>
<evidence type="ECO:0000256" key="20">
    <source>
        <dbReference type="SAM" id="SignalP"/>
    </source>
</evidence>
<keyword evidence="23" id="KW-1185">Reference proteome</keyword>
<dbReference type="InterPro" id="IPR001320">
    <property type="entry name" value="Iontro_rcpt_C"/>
</dbReference>
<dbReference type="GO" id="GO:0038023">
    <property type="term" value="F:signaling receptor activity"/>
    <property type="evidence" value="ECO:0007669"/>
    <property type="project" value="InterPro"/>
</dbReference>